<proteinExistence type="predicted"/>
<evidence type="ECO:0000256" key="1">
    <source>
        <dbReference type="SAM" id="MobiDB-lite"/>
    </source>
</evidence>
<organism evidence="2 3">
    <name type="scientific">Streptomyces spororaveus</name>
    <dbReference type="NCBI Taxonomy" id="284039"/>
    <lineage>
        <taxon>Bacteria</taxon>
        <taxon>Bacillati</taxon>
        <taxon>Actinomycetota</taxon>
        <taxon>Actinomycetes</taxon>
        <taxon>Kitasatosporales</taxon>
        <taxon>Streptomycetaceae</taxon>
        <taxon>Streptomyces</taxon>
    </lineage>
</organism>
<protein>
    <submittedName>
        <fullName evidence="2">Uncharacterized protein</fullName>
    </submittedName>
</protein>
<accession>A0ABQ3TGN7</accession>
<dbReference type="Proteomes" id="UP000608522">
    <property type="component" value="Unassembled WGS sequence"/>
</dbReference>
<feature type="compositionally biased region" description="Basic residues" evidence="1">
    <location>
        <begin position="89"/>
        <end position="99"/>
    </location>
</feature>
<dbReference type="EMBL" id="BNED01000005">
    <property type="protein sequence ID" value="GHI79570.1"/>
    <property type="molecule type" value="Genomic_DNA"/>
</dbReference>
<reference evidence="3" key="1">
    <citation type="submission" date="2023-07" db="EMBL/GenBank/DDBJ databases">
        <title>Whole genome shotgun sequence of Streptomyces spororaveus NBRC 15456.</title>
        <authorList>
            <person name="Komaki H."/>
            <person name="Tamura T."/>
        </authorList>
    </citation>
    <scope>NUCLEOTIDE SEQUENCE [LARGE SCALE GENOMIC DNA]</scope>
    <source>
        <strain evidence="3">NBRC 15456</strain>
    </source>
</reference>
<evidence type="ECO:0000313" key="3">
    <source>
        <dbReference type="Proteomes" id="UP000608522"/>
    </source>
</evidence>
<evidence type="ECO:0000313" key="2">
    <source>
        <dbReference type="EMBL" id="GHI79570.1"/>
    </source>
</evidence>
<feature type="compositionally biased region" description="Low complexity" evidence="1">
    <location>
        <begin position="49"/>
        <end position="64"/>
    </location>
</feature>
<feature type="region of interest" description="Disordered" evidence="1">
    <location>
        <begin position="46"/>
        <end position="99"/>
    </location>
</feature>
<gene>
    <name evidence="2" type="ORF">Sspor_51310</name>
</gene>
<comment type="caution">
    <text evidence="2">The sequence shown here is derived from an EMBL/GenBank/DDBJ whole genome shotgun (WGS) entry which is preliminary data.</text>
</comment>
<feature type="compositionally biased region" description="Low complexity" evidence="1">
    <location>
        <begin position="1"/>
        <end position="12"/>
    </location>
</feature>
<feature type="compositionally biased region" description="Low complexity" evidence="1">
    <location>
        <begin position="72"/>
        <end position="83"/>
    </location>
</feature>
<sequence length="99" mass="10259">MAHAVAAVHRAAGTGQALAGRLYRSSNPHVRALLAEAPRGMAHVRRAAVGRSRSVTAVARRPSAPRAHTRSARPGPAAASAPATLRIRTPSHRPARAVA</sequence>
<feature type="region of interest" description="Disordered" evidence="1">
    <location>
        <begin position="1"/>
        <end position="23"/>
    </location>
</feature>
<keyword evidence="3" id="KW-1185">Reference proteome</keyword>
<name>A0ABQ3TGN7_9ACTN</name>